<dbReference type="EMBL" id="VBOY01000030">
    <property type="protein sequence ID" value="TMQ67797.1"/>
    <property type="molecule type" value="Genomic_DNA"/>
</dbReference>
<evidence type="ECO:0000313" key="5">
    <source>
        <dbReference type="Proteomes" id="UP000316609"/>
    </source>
</evidence>
<sequence>MRAPSGRPDPPVRAVIADDEPRARQFLERLLAEQGEIEVVGVARGGGEALSLVAEHSPDVVFLDIQMPDLSGLEVARHLRGPDAPVIVFVTAYDRHAVEAFELAALDYVLKPIRRDRLDDTVRRVVHEARDRPYAVARQEAAVLGMLEQPFVQERLEPLRRLPVRHRREVRLIDLEQVSRIISRDRLVLACAEGREFLVDYTLQELERRLPEGRFVRVHRAALVNIESIESYAGEAGVLVLRLKDGTRVEASERRAAEVRRRLK</sequence>
<keyword evidence="1" id="KW-0597">Phosphoprotein</keyword>
<feature type="modified residue" description="4-aspartylphosphate" evidence="1">
    <location>
        <position position="64"/>
    </location>
</feature>
<dbReference type="InterPro" id="IPR007492">
    <property type="entry name" value="LytTR_DNA-bd_dom"/>
</dbReference>
<dbReference type="SMART" id="SM00850">
    <property type="entry name" value="LytTR"/>
    <property type="match status" value="1"/>
</dbReference>
<evidence type="ECO:0000313" key="4">
    <source>
        <dbReference type="EMBL" id="TMQ67797.1"/>
    </source>
</evidence>
<dbReference type="Pfam" id="PF04397">
    <property type="entry name" value="LytTR"/>
    <property type="match status" value="1"/>
</dbReference>
<dbReference type="SMART" id="SM00448">
    <property type="entry name" value="REC"/>
    <property type="match status" value="1"/>
</dbReference>
<protein>
    <submittedName>
        <fullName evidence="4">Response regulator transcription factor</fullName>
    </submittedName>
</protein>
<dbReference type="PANTHER" id="PTHR37299:SF1">
    <property type="entry name" value="STAGE 0 SPORULATION PROTEIN A HOMOLOG"/>
    <property type="match status" value="1"/>
</dbReference>
<accession>A0A538TVZ1</accession>
<dbReference type="PROSITE" id="PS50930">
    <property type="entry name" value="HTH_LYTTR"/>
    <property type="match status" value="1"/>
</dbReference>
<dbReference type="InterPro" id="IPR011006">
    <property type="entry name" value="CheY-like_superfamily"/>
</dbReference>
<dbReference type="GO" id="GO:0000156">
    <property type="term" value="F:phosphorelay response regulator activity"/>
    <property type="evidence" value="ECO:0007669"/>
    <property type="project" value="InterPro"/>
</dbReference>
<feature type="domain" description="Response regulatory" evidence="2">
    <location>
        <begin position="13"/>
        <end position="126"/>
    </location>
</feature>
<dbReference type="Proteomes" id="UP000316609">
    <property type="component" value="Unassembled WGS sequence"/>
</dbReference>
<evidence type="ECO:0000259" key="2">
    <source>
        <dbReference type="PROSITE" id="PS50110"/>
    </source>
</evidence>
<dbReference type="GO" id="GO:0003677">
    <property type="term" value="F:DNA binding"/>
    <property type="evidence" value="ECO:0007669"/>
    <property type="project" value="InterPro"/>
</dbReference>
<dbReference type="AlphaFoldDB" id="A0A538TVZ1"/>
<dbReference type="Gene3D" id="2.40.50.1020">
    <property type="entry name" value="LytTr DNA-binding domain"/>
    <property type="match status" value="1"/>
</dbReference>
<comment type="caution">
    <text evidence="4">The sequence shown here is derived from an EMBL/GenBank/DDBJ whole genome shotgun (WGS) entry which is preliminary data.</text>
</comment>
<evidence type="ECO:0000259" key="3">
    <source>
        <dbReference type="PROSITE" id="PS50930"/>
    </source>
</evidence>
<dbReference type="PANTHER" id="PTHR37299">
    <property type="entry name" value="TRANSCRIPTIONAL REGULATOR-RELATED"/>
    <property type="match status" value="1"/>
</dbReference>
<evidence type="ECO:0000256" key="1">
    <source>
        <dbReference type="PROSITE-ProRule" id="PRU00169"/>
    </source>
</evidence>
<dbReference type="Gene3D" id="3.40.50.2300">
    <property type="match status" value="1"/>
</dbReference>
<proteinExistence type="predicted"/>
<name>A0A538TVZ1_UNCEI</name>
<reference evidence="4 5" key="1">
    <citation type="journal article" date="2019" name="Nat. Microbiol.">
        <title>Mediterranean grassland soil C-N compound turnover is dependent on rainfall and depth, and is mediated by genomically divergent microorganisms.</title>
        <authorList>
            <person name="Diamond S."/>
            <person name="Andeer P.F."/>
            <person name="Li Z."/>
            <person name="Crits-Christoph A."/>
            <person name="Burstein D."/>
            <person name="Anantharaman K."/>
            <person name="Lane K.R."/>
            <person name="Thomas B.C."/>
            <person name="Pan C."/>
            <person name="Northen T.R."/>
            <person name="Banfield J.F."/>
        </authorList>
    </citation>
    <scope>NUCLEOTIDE SEQUENCE [LARGE SCALE GENOMIC DNA]</scope>
    <source>
        <strain evidence="4">WS_8</strain>
    </source>
</reference>
<organism evidence="4 5">
    <name type="scientific">Eiseniibacteriota bacterium</name>
    <dbReference type="NCBI Taxonomy" id="2212470"/>
    <lineage>
        <taxon>Bacteria</taxon>
        <taxon>Candidatus Eiseniibacteriota</taxon>
    </lineage>
</organism>
<feature type="domain" description="HTH LytTR-type" evidence="3">
    <location>
        <begin position="162"/>
        <end position="264"/>
    </location>
</feature>
<dbReference type="PROSITE" id="PS50110">
    <property type="entry name" value="RESPONSE_REGULATORY"/>
    <property type="match status" value="1"/>
</dbReference>
<dbReference type="InterPro" id="IPR001789">
    <property type="entry name" value="Sig_transdc_resp-reg_receiver"/>
</dbReference>
<dbReference type="SUPFAM" id="SSF52172">
    <property type="entry name" value="CheY-like"/>
    <property type="match status" value="1"/>
</dbReference>
<dbReference type="Pfam" id="PF00072">
    <property type="entry name" value="Response_reg"/>
    <property type="match status" value="1"/>
</dbReference>
<gene>
    <name evidence="4" type="ORF">E6K78_03440</name>
</gene>
<dbReference type="InterPro" id="IPR046947">
    <property type="entry name" value="LytR-like"/>
</dbReference>